<sequence>MANTVALLMLYCAVDMYYHCFVSITAPGDCFCVTGALQPAASAASTESLNSWGLW</sequence>
<organism evidence="2 3">
    <name type="scientific">Trichoderma asperellum (strain ATCC 204424 / CBS 433.97 / NBRC 101777)</name>
    <dbReference type="NCBI Taxonomy" id="1042311"/>
    <lineage>
        <taxon>Eukaryota</taxon>
        <taxon>Fungi</taxon>
        <taxon>Dikarya</taxon>
        <taxon>Ascomycota</taxon>
        <taxon>Pezizomycotina</taxon>
        <taxon>Sordariomycetes</taxon>
        <taxon>Hypocreomycetidae</taxon>
        <taxon>Hypocreales</taxon>
        <taxon>Hypocreaceae</taxon>
        <taxon>Trichoderma</taxon>
    </lineage>
</organism>
<dbReference type="EMBL" id="KZ679262">
    <property type="protein sequence ID" value="PTB40809.1"/>
    <property type="molecule type" value="Genomic_DNA"/>
</dbReference>
<proteinExistence type="predicted"/>
<gene>
    <name evidence="2" type="ORF">M441DRAFT_58285</name>
</gene>
<keyword evidence="3" id="KW-1185">Reference proteome</keyword>
<evidence type="ECO:0000313" key="2">
    <source>
        <dbReference type="EMBL" id="PTB40809.1"/>
    </source>
</evidence>
<keyword evidence="1" id="KW-0732">Signal</keyword>
<dbReference type="Proteomes" id="UP000240493">
    <property type="component" value="Unassembled WGS sequence"/>
</dbReference>
<name>A0A2T3Z7M0_TRIA4</name>
<accession>A0A2T3Z7M0</accession>
<feature type="signal peptide" evidence="1">
    <location>
        <begin position="1"/>
        <end position="16"/>
    </location>
</feature>
<evidence type="ECO:0000313" key="3">
    <source>
        <dbReference type="Proteomes" id="UP000240493"/>
    </source>
</evidence>
<protein>
    <submittedName>
        <fullName evidence="2">Uncharacterized protein</fullName>
    </submittedName>
</protein>
<dbReference type="AlphaFoldDB" id="A0A2T3Z7M0"/>
<feature type="chain" id="PRO_5015462099" evidence="1">
    <location>
        <begin position="17"/>
        <end position="55"/>
    </location>
</feature>
<evidence type="ECO:0000256" key="1">
    <source>
        <dbReference type="SAM" id="SignalP"/>
    </source>
</evidence>
<reference evidence="2 3" key="1">
    <citation type="submission" date="2016-07" db="EMBL/GenBank/DDBJ databases">
        <title>Multiple horizontal gene transfer events from other fungi enriched the ability of initially mycotrophic Trichoderma (Ascomycota) to feed on dead plant biomass.</title>
        <authorList>
            <consortium name="DOE Joint Genome Institute"/>
            <person name="Aerts A."/>
            <person name="Atanasova L."/>
            <person name="Chenthamara K."/>
            <person name="Zhang J."/>
            <person name="Grujic M."/>
            <person name="Henrissat B."/>
            <person name="Kuo A."/>
            <person name="Salamov A."/>
            <person name="Lipzen A."/>
            <person name="Labutti K."/>
            <person name="Barry K."/>
            <person name="Miao Y."/>
            <person name="Rahimi M.J."/>
            <person name="Shen Q."/>
            <person name="Grigoriev I.V."/>
            <person name="Kubicek C.P."/>
            <person name="Druzhinina I.S."/>
        </authorList>
    </citation>
    <scope>NUCLEOTIDE SEQUENCE [LARGE SCALE GENOMIC DNA]</scope>
    <source>
        <strain evidence="2 3">CBS 433.97</strain>
    </source>
</reference>